<evidence type="ECO:0000259" key="4">
    <source>
        <dbReference type="Pfam" id="PF26364"/>
    </source>
</evidence>
<organism evidence="5 6">
    <name type="scientific">Mycoplasmopsis bovirhinis</name>
    <dbReference type="NCBI Taxonomy" id="29553"/>
    <lineage>
        <taxon>Bacteria</taxon>
        <taxon>Bacillati</taxon>
        <taxon>Mycoplasmatota</taxon>
        <taxon>Mycoplasmoidales</taxon>
        <taxon>Metamycoplasmataceae</taxon>
        <taxon>Mycoplasmopsis</taxon>
    </lineage>
</organism>
<evidence type="ECO:0000259" key="2">
    <source>
        <dbReference type="Pfam" id="PF26360"/>
    </source>
</evidence>
<evidence type="ECO:0000313" key="6">
    <source>
        <dbReference type="Proteomes" id="UP000289952"/>
    </source>
</evidence>
<feature type="domain" description="Mycoplasma immunoglobulin binding protein arm" evidence="3">
    <location>
        <begin position="221"/>
        <end position="381"/>
    </location>
</feature>
<evidence type="ECO:0000313" key="5">
    <source>
        <dbReference type="EMBL" id="VEU62473.1"/>
    </source>
</evidence>
<name>A0A449ACF5_9BACT</name>
<feature type="domain" description="IgG-blocking virulence" evidence="2">
    <location>
        <begin position="387"/>
        <end position="586"/>
    </location>
</feature>
<dbReference type="AlphaFoldDB" id="A0A449ACF5"/>
<dbReference type="OrthoDB" id="401311at2"/>
<gene>
    <name evidence="5" type="ORF">NCTC10118_00026</name>
</gene>
<feature type="region of interest" description="Disordered" evidence="1">
    <location>
        <begin position="102"/>
        <end position="160"/>
    </location>
</feature>
<dbReference type="NCBIfam" id="TIGR04526">
    <property type="entry name" value="predic_Ig_block"/>
    <property type="match status" value="1"/>
</dbReference>
<protein>
    <recommendedName>
        <fullName evidence="7">Immunoglobulin-blocking virulence protein</fullName>
    </recommendedName>
</protein>
<dbReference type="InterPro" id="IPR058860">
    <property type="entry name" value="MIB_M2"/>
</dbReference>
<accession>A0A449ACF5</accession>
<feature type="compositionally biased region" description="Pro residues" evidence="1">
    <location>
        <begin position="117"/>
        <end position="140"/>
    </location>
</feature>
<dbReference type="NCBIfam" id="TIGR04524">
    <property type="entry name" value="mycoplas_M_dom"/>
    <property type="match status" value="1"/>
</dbReference>
<dbReference type="Proteomes" id="UP000289952">
    <property type="component" value="Chromosome"/>
</dbReference>
<dbReference type="InterPro" id="IPR030941">
    <property type="entry name" value="Predic_Ig_block"/>
</dbReference>
<dbReference type="EMBL" id="LR214972">
    <property type="protein sequence ID" value="VEU62473.1"/>
    <property type="molecule type" value="Genomic_DNA"/>
</dbReference>
<reference evidence="5 6" key="1">
    <citation type="submission" date="2019-01" db="EMBL/GenBank/DDBJ databases">
        <authorList>
            <consortium name="Pathogen Informatics"/>
        </authorList>
    </citation>
    <scope>NUCLEOTIDE SEQUENCE [LARGE SCALE GENOMIC DNA]</scope>
    <source>
        <strain evidence="5 6">NCTC10118</strain>
    </source>
</reference>
<feature type="domain" description="Mycoplasma immunoglobulin binding protein M2" evidence="4">
    <location>
        <begin position="600"/>
        <end position="798"/>
    </location>
</feature>
<proteinExistence type="predicted"/>
<evidence type="ECO:0000256" key="1">
    <source>
        <dbReference type="SAM" id="MobiDB-lite"/>
    </source>
</evidence>
<evidence type="ECO:0000259" key="3">
    <source>
        <dbReference type="Pfam" id="PF26361"/>
    </source>
</evidence>
<dbReference type="Pfam" id="PF26360">
    <property type="entry name" value="MIB_M1"/>
    <property type="match status" value="1"/>
</dbReference>
<feature type="compositionally biased region" description="Basic and acidic residues" evidence="1">
    <location>
        <begin position="68"/>
        <end position="77"/>
    </location>
</feature>
<sequence length="810" mass="92486">MKLRRKHKIAILAIGAGVSATGLFTTIQSLQLSKQNAHKYNVNSTLRTFLDNDESDPKNSITNTYDANLERKPKEQPEPTPPPLEIEKPIPIVTEPPKIIEPEPELVQPDPIKPEPEPVPVPAPVPPVEEPQPAPEPVPPSITITPEPEPAPEEPYKRVQRRERREINQGGIKFNADIAILNPPKTEKYDQERGIANRIAYQNEFEEVEAIHNALTAENLKISVQRSQKGAKDSDWLFQNSNTSFHEVLHNENMDVEAQIDFFKRSGDGAIEALGNLYGRYFRLLKNKELLRSYVDETGQKNFEKWWNDTKIFKWTPPLSNQPMQVELGKLLLLMHIDQSKLNKVSKTVENWLRDGYTISESGQVWVNENGEWESYVYAPPVNNTQLRIQNDNKNRRILWNNSQWPKRNSDDVRLGNYDGWKKTYANAEFERGGYSDLISGFYGININRYTNQNPEEGKRNEAIIVDIDVEHPKAYQNAKALIERLNADTRYKITGYRIRNIGRTGADQDVAAIFAALPNELLLLELFFASKNTTALKYIKNKKIDELAMYTDQKLNSLANDWAFNPWALNKVAWVNMSDYNVSQGALESQERIYSRITFDNLAFDEEDVMVNDKYDLTTVNDGLRMAYWVRNNERIFQGGWGGGNKPDSNRDGNSWPLGLDFSNAPSVKTLAGMVFEDVLGNNSTYRKVKRIKLFNDSDIWGVTAWEMNKAQFSKILITDDPSERGKIFFSNGHQTKKIKMYALNKNSNEKLDAQGIANLRTLLNYSDGTFNAQTEIIVPEGEQSLLDSLKSAGFNARFEVEDDKYVIL</sequence>
<evidence type="ECO:0008006" key="7">
    <source>
        <dbReference type="Google" id="ProtNLM"/>
    </source>
</evidence>
<dbReference type="Pfam" id="PF26364">
    <property type="entry name" value="MIB_M2"/>
    <property type="match status" value="1"/>
</dbReference>
<dbReference type="InterPro" id="IPR030942">
    <property type="entry name" value="Mycoplas_M_dom"/>
</dbReference>
<feature type="region of interest" description="Disordered" evidence="1">
    <location>
        <begin position="50"/>
        <end position="89"/>
    </location>
</feature>
<dbReference type="Pfam" id="PF26361">
    <property type="entry name" value="MIB_arm"/>
    <property type="match status" value="1"/>
</dbReference>
<keyword evidence="6" id="KW-1185">Reference proteome</keyword>
<dbReference type="RefSeq" id="WP_129620844.1">
    <property type="nucleotide sequence ID" value="NZ_LR214972.1"/>
</dbReference>
<dbReference type="InterPro" id="IPR058861">
    <property type="entry name" value="MIB_arm"/>
</dbReference>